<dbReference type="InterPro" id="IPR036388">
    <property type="entry name" value="WH-like_DNA-bd_sf"/>
</dbReference>
<protein>
    <submittedName>
        <fullName evidence="6">MurR/RpiR family transcriptional regulator</fullName>
    </submittedName>
</protein>
<dbReference type="RefSeq" id="WP_010733074.1">
    <property type="nucleotide sequence ID" value="NZ_JAAMSD010000008.1"/>
</dbReference>
<dbReference type="GO" id="GO:1901135">
    <property type="term" value="P:carbohydrate derivative metabolic process"/>
    <property type="evidence" value="ECO:0007669"/>
    <property type="project" value="InterPro"/>
</dbReference>
<dbReference type="InterPro" id="IPR046348">
    <property type="entry name" value="SIS_dom_sf"/>
</dbReference>
<dbReference type="CDD" id="cd05013">
    <property type="entry name" value="SIS_RpiR"/>
    <property type="match status" value="1"/>
</dbReference>
<dbReference type="Gene3D" id="1.10.10.10">
    <property type="entry name" value="Winged helix-like DNA-binding domain superfamily/Winged helix DNA-binding domain"/>
    <property type="match status" value="1"/>
</dbReference>
<dbReference type="PANTHER" id="PTHR30514:SF1">
    <property type="entry name" value="HTH-TYPE TRANSCRIPTIONAL REGULATOR HEXR-RELATED"/>
    <property type="match status" value="1"/>
</dbReference>
<dbReference type="Proteomes" id="UP000448762">
    <property type="component" value="Unassembled WGS sequence"/>
</dbReference>
<accession>A0A7V7GM30</accession>
<organism evidence="6 7">
    <name type="scientific">Enterococcus faecium</name>
    <name type="common">Streptococcus faecium</name>
    <dbReference type="NCBI Taxonomy" id="1352"/>
    <lineage>
        <taxon>Bacteria</taxon>
        <taxon>Bacillati</taxon>
        <taxon>Bacillota</taxon>
        <taxon>Bacilli</taxon>
        <taxon>Lactobacillales</taxon>
        <taxon>Enterococcaceae</taxon>
        <taxon>Enterococcus</taxon>
    </lineage>
</organism>
<evidence type="ECO:0000313" key="6">
    <source>
        <dbReference type="EMBL" id="KAA0689999.1"/>
    </source>
</evidence>
<dbReference type="InterPro" id="IPR001347">
    <property type="entry name" value="SIS_dom"/>
</dbReference>
<evidence type="ECO:0000259" key="4">
    <source>
        <dbReference type="PROSITE" id="PS51071"/>
    </source>
</evidence>
<sequence length="283" mass="31511">MEVLPQIRKVYTSLSKAHRKIADHILHFPEEVIRQTASEIGEASGVSSATVIRFVKTIGYDGLDEMKVQLSTDQALRANERQIDPIVSAEDTLDVLCEKVETLIKDTATDVFTTIDRKALQVAIDHVKRAQNIYLFGIGASSLVSYDLFHKFNRAGRRASYVFDVHIGLEMLSYATTDDVVIAVTYSGHTKEVLLACEYAKENKVPLIVITRNDGPKIKNLADEVLLVPGNEHLLRVGAISSMYSSMIVGTALYLGVIQETIDEEITENMITTKNWISPLKEE</sequence>
<name>A0A7V7GM30_ENTFC</name>
<dbReference type="SUPFAM" id="SSF46689">
    <property type="entry name" value="Homeodomain-like"/>
    <property type="match status" value="1"/>
</dbReference>
<dbReference type="InterPro" id="IPR047640">
    <property type="entry name" value="RpiR-like"/>
</dbReference>
<dbReference type="EMBL" id="QOVC01000007">
    <property type="protein sequence ID" value="KAA0689999.1"/>
    <property type="molecule type" value="Genomic_DNA"/>
</dbReference>
<dbReference type="Gene3D" id="3.40.50.10490">
    <property type="entry name" value="Glucose-6-phosphate isomerase like protein, domain 1"/>
    <property type="match status" value="1"/>
</dbReference>
<evidence type="ECO:0000259" key="5">
    <source>
        <dbReference type="PROSITE" id="PS51464"/>
    </source>
</evidence>
<keyword evidence="2" id="KW-0238">DNA-binding</keyword>
<dbReference type="AlphaFoldDB" id="A0A7V7GM30"/>
<evidence type="ECO:0000256" key="3">
    <source>
        <dbReference type="ARBA" id="ARBA00023163"/>
    </source>
</evidence>
<feature type="domain" description="SIS" evidence="5">
    <location>
        <begin position="123"/>
        <end position="263"/>
    </location>
</feature>
<dbReference type="PANTHER" id="PTHR30514">
    <property type="entry name" value="GLUCOKINASE"/>
    <property type="match status" value="1"/>
</dbReference>
<evidence type="ECO:0000313" key="7">
    <source>
        <dbReference type="Proteomes" id="UP000448762"/>
    </source>
</evidence>
<dbReference type="GO" id="GO:0097367">
    <property type="term" value="F:carbohydrate derivative binding"/>
    <property type="evidence" value="ECO:0007669"/>
    <property type="project" value="InterPro"/>
</dbReference>
<dbReference type="PROSITE" id="PS51071">
    <property type="entry name" value="HTH_RPIR"/>
    <property type="match status" value="1"/>
</dbReference>
<dbReference type="InterPro" id="IPR000281">
    <property type="entry name" value="HTH_RpiR"/>
</dbReference>
<dbReference type="Pfam" id="PF01380">
    <property type="entry name" value="SIS"/>
    <property type="match status" value="1"/>
</dbReference>
<dbReference type="InterPro" id="IPR009057">
    <property type="entry name" value="Homeodomain-like_sf"/>
</dbReference>
<dbReference type="InterPro" id="IPR035472">
    <property type="entry name" value="RpiR-like_SIS"/>
</dbReference>
<comment type="caution">
    <text evidence="6">The sequence shown here is derived from an EMBL/GenBank/DDBJ whole genome shotgun (WGS) entry which is preliminary data.</text>
</comment>
<dbReference type="PROSITE" id="PS51464">
    <property type="entry name" value="SIS"/>
    <property type="match status" value="1"/>
</dbReference>
<feature type="domain" description="HTH rpiR-type" evidence="4">
    <location>
        <begin position="1"/>
        <end position="77"/>
    </location>
</feature>
<evidence type="ECO:0000256" key="1">
    <source>
        <dbReference type="ARBA" id="ARBA00023015"/>
    </source>
</evidence>
<proteinExistence type="predicted"/>
<dbReference type="GO" id="GO:0003677">
    <property type="term" value="F:DNA binding"/>
    <property type="evidence" value="ECO:0007669"/>
    <property type="project" value="UniProtKB-KW"/>
</dbReference>
<gene>
    <name evidence="6" type="ORF">DTX73_09650</name>
</gene>
<dbReference type="GO" id="GO:0003700">
    <property type="term" value="F:DNA-binding transcription factor activity"/>
    <property type="evidence" value="ECO:0007669"/>
    <property type="project" value="InterPro"/>
</dbReference>
<dbReference type="Pfam" id="PF01418">
    <property type="entry name" value="HTH_6"/>
    <property type="match status" value="1"/>
</dbReference>
<reference evidence="6 7" key="1">
    <citation type="submission" date="2018-07" db="EMBL/GenBank/DDBJ databases">
        <title>High quality draft genome sequencing of Enterococcus faecium exhibiting probiotic potential isolated from mucus of freshwater fish.</title>
        <authorList>
            <person name="El-Jeni R."/>
            <person name="Ghedira K."/>
            <person name="Abdelhak S."/>
            <person name="El-Bour M."/>
            <person name="Bouhaouala-Zahar B."/>
        </authorList>
    </citation>
    <scope>NUCLEOTIDE SEQUENCE [LARGE SCALE GENOMIC DNA]</scope>
    <source>
        <strain evidence="6 7">R.A73</strain>
    </source>
</reference>
<keyword evidence="1" id="KW-0805">Transcription regulation</keyword>
<keyword evidence="3" id="KW-0804">Transcription</keyword>
<evidence type="ECO:0000256" key="2">
    <source>
        <dbReference type="ARBA" id="ARBA00023125"/>
    </source>
</evidence>
<dbReference type="SUPFAM" id="SSF53697">
    <property type="entry name" value="SIS domain"/>
    <property type="match status" value="1"/>
</dbReference>